<comment type="similarity">
    <text evidence="1">Belongs to the ABC transporter superfamily.</text>
</comment>
<dbReference type="SUPFAM" id="SSF52540">
    <property type="entry name" value="P-loop containing nucleoside triphosphate hydrolases"/>
    <property type="match status" value="1"/>
</dbReference>
<keyword evidence="3" id="KW-0547">Nucleotide-binding</keyword>
<proteinExistence type="inferred from homology"/>
<dbReference type="InterPro" id="IPR003593">
    <property type="entry name" value="AAA+_ATPase"/>
</dbReference>
<gene>
    <name evidence="7" type="ORF">METZ01_LOCUS404601</name>
</gene>
<evidence type="ECO:0000256" key="5">
    <source>
        <dbReference type="ARBA" id="ARBA00022970"/>
    </source>
</evidence>
<evidence type="ECO:0000256" key="2">
    <source>
        <dbReference type="ARBA" id="ARBA00022448"/>
    </source>
</evidence>
<evidence type="ECO:0000256" key="4">
    <source>
        <dbReference type="ARBA" id="ARBA00022840"/>
    </source>
</evidence>
<evidence type="ECO:0000259" key="6">
    <source>
        <dbReference type="PROSITE" id="PS50893"/>
    </source>
</evidence>
<dbReference type="GO" id="GO:0015658">
    <property type="term" value="F:branched-chain amino acid transmembrane transporter activity"/>
    <property type="evidence" value="ECO:0007669"/>
    <property type="project" value="TreeGrafter"/>
</dbReference>
<feature type="domain" description="ABC transporter" evidence="6">
    <location>
        <begin position="2"/>
        <end position="182"/>
    </location>
</feature>
<dbReference type="InterPro" id="IPR017871">
    <property type="entry name" value="ABC_transporter-like_CS"/>
</dbReference>
<dbReference type="EMBL" id="UINC01155725">
    <property type="protein sequence ID" value="SVD51747.1"/>
    <property type="molecule type" value="Genomic_DNA"/>
</dbReference>
<evidence type="ECO:0000256" key="3">
    <source>
        <dbReference type="ARBA" id="ARBA00022741"/>
    </source>
</evidence>
<dbReference type="CDD" id="cd03224">
    <property type="entry name" value="ABC_TM1139_LivF_branched"/>
    <property type="match status" value="1"/>
</dbReference>
<keyword evidence="5" id="KW-0029">Amino-acid transport</keyword>
<dbReference type="InterPro" id="IPR052156">
    <property type="entry name" value="BCAA_Transport_ATP-bd_LivF"/>
</dbReference>
<dbReference type="Gene3D" id="3.40.50.300">
    <property type="entry name" value="P-loop containing nucleotide triphosphate hydrolases"/>
    <property type="match status" value="1"/>
</dbReference>
<name>A0A382VYZ6_9ZZZZ</name>
<accession>A0A382VYZ6</accession>
<feature type="non-terminal residue" evidence="7">
    <location>
        <position position="182"/>
    </location>
</feature>
<dbReference type="GO" id="GO:0016887">
    <property type="term" value="F:ATP hydrolysis activity"/>
    <property type="evidence" value="ECO:0007669"/>
    <property type="project" value="InterPro"/>
</dbReference>
<dbReference type="Pfam" id="PF00005">
    <property type="entry name" value="ABC_tran"/>
    <property type="match status" value="1"/>
</dbReference>
<evidence type="ECO:0000313" key="7">
    <source>
        <dbReference type="EMBL" id="SVD51747.1"/>
    </source>
</evidence>
<dbReference type="PANTHER" id="PTHR43820:SF4">
    <property type="entry name" value="HIGH-AFFINITY BRANCHED-CHAIN AMINO ACID TRANSPORT ATP-BINDING PROTEIN LIVF"/>
    <property type="match status" value="1"/>
</dbReference>
<evidence type="ECO:0000256" key="1">
    <source>
        <dbReference type="ARBA" id="ARBA00005417"/>
    </source>
</evidence>
<reference evidence="7" key="1">
    <citation type="submission" date="2018-05" db="EMBL/GenBank/DDBJ databases">
        <authorList>
            <person name="Lanie J.A."/>
            <person name="Ng W.-L."/>
            <person name="Kazmierczak K.M."/>
            <person name="Andrzejewski T.M."/>
            <person name="Davidsen T.M."/>
            <person name="Wayne K.J."/>
            <person name="Tettelin H."/>
            <person name="Glass J.I."/>
            <person name="Rusch D."/>
            <person name="Podicherti R."/>
            <person name="Tsui H.-C.T."/>
            <person name="Winkler M.E."/>
        </authorList>
    </citation>
    <scope>NUCLEOTIDE SEQUENCE</scope>
</reference>
<keyword evidence="4" id="KW-0067">ATP-binding</keyword>
<organism evidence="7">
    <name type="scientific">marine metagenome</name>
    <dbReference type="NCBI Taxonomy" id="408172"/>
    <lineage>
        <taxon>unclassified sequences</taxon>
        <taxon>metagenomes</taxon>
        <taxon>ecological metagenomes</taxon>
    </lineage>
</organism>
<sequence length="182" mass="19434">MVAGYGPVPVLHNIGMVVGSGEVVTVLGPNGAGKSTLIKGIAGVIRRRGGLSLDGQDISHLDSHHIVAAGLAVVPEGRLIFAPLTVEDNLRLGSIRLQNRRSSIMERFAGVFDLFPRLAERRYQLGGTLSGGEQQMLAIGRALMSAPRILLLDEPFIGLAPIVVEEIIQALEKLRENGLTLM</sequence>
<dbReference type="GO" id="GO:0005524">
    <property type="term" value="F:ATP binding"/>
    <property type="evidence" value="ECO:0007669"/>
    <property type="project" value="UniProtKB-KW"/>
</dbReference>
<dbReference type="PROSITE" id="PS00211">
    <property type="entry name" value="ABC_TRANSPORTER_1"/>
    <property type="match status" value="1"/>
</dbReference>
<dbReference type="GO" id="GO:0015807">
    <property type="term" value="P:L-amino acid transport"/>
    <property type="evidence" value="ECO:0007669"/>
    <property type="project" value="TreeGrafter"/>
</dbReference>
<dbReference type="InterPro" id="IPR003439">
    <property type="entry name" value="ABC_transporter-like_ATP-bd"/>
</dbReference>
<dbReference type="PANTHER" id="PTHR43820">
    <property type="entry name" value="HIGH-AFFINITY BRANCHED-CHAIN AMINO ACID TRANSPORT ATP-BINDING PROTEIN LIVF"/>
    <property type="match status" value="1"/>
</dbReference>
<dbReference type="PROSITE" id="PS50893">
    <property type="entry name" value="ABC_TRANSPORTER_2"/>
    <property type="match status" value="1"/>
</dbReference>
<dbReference type="InterPro" id="IPR027417">
    <property type="entry name" value="P-loop_NTPase"/>
</dbReference>
<dbReference type="SMART" id="SM00382">
    <property type="entry name" value="AAA"/>
    <property type="match status" value="1"/>
</dbReference>
<protein>
    <recommendedName>
        <fullName evidence="6">ABC transporter domain-containing protein</fullName>
    </recommendedName>
</protein>
<keyword evidence="2" id="KW-0813">Transport</keyword>
<dbReference type="AlphaFoldDB" id="A0A382VYZ6"/>